<dbReference type="GO" id="GO:0004560">
    <property type="term" value="F:alpha-L-fucosidase activity"/>
    <property type="evidence" value="ECO:0007669"/>
    <property type="project" value="InterPro"/>
</dbReference>
<gene>
    <name evidence="10" type="ORF">B0I27_104377</name>
</gene>
<dbReference type="PANTHER" id="PTHR10030">
    <property type="entry name" value="ALPHA-L-FUCOSIDASE"/>
    <property type="match status" value="1"/>
</dbReference>
<feature type="domain" description="Glycoside hydrolase family 29 N-terminal" evidence="9">
    <location>
        <begin position="24"/>
        <end position="364"/>
    </location>
</feature>
<dbReference type="InterPro" id="IPR016286">
    <property type="entry name" value="FUC_metazoa-typ"/>
</dbReference>
<name>A0A2T0U619_9SPHI</name>
<sequence length="477" mass="53844">MFKKAGLLLLMAAFATSSLYAQPDLSKEERMKWWREARFGMFIHFGVYAQMAGEYRGHQQAKGGAEWIMNRMKVPVQEYRSIARQFNPVKFDANEWVKTAKEAGMKYIVITAKHHDGFALFDSKASDWDITDATPYGKDLLKPLAEACKRHGMKLGLYYSQAQDWVNPGGSAARKEMREGWSNPDSTKIDNYTRDHLGHWDLVQETKTFDQYIDQVAVPQLRELMTNYGEIAVLWWDTPTRMTDDAAMKLTEVLKLQPQIITNDRLKRPNFPGDTRTPEQKIPSQAELDGKDWETCMTMNRTWGYRKTDTSWKSAEALVRNLVESASKGGNYLLNVGPKPDGSFPQESVERLQAMGAWMKINGEAIYATKRNPLQAVNWGCITRKDSGKNTVLYLTVFEWPRGETLMLPRLTNKVVSATVLGSPLKVSTTAADGNIYVSVSGKQALAVAPVIRLEVEGYIENITTAPASQMKTGELD</sequence>
<feature type="site" description="May be important for catalysis" evidence="7">
    <location>
        <position position="296"/>
    </location>
</feature>
<evidence type="ECO:0000256" key="4">
    <source>
        <dbReference type="ARBA" id="ARBA00022729"/>
    </source>
</evidence>
<dbReference type="InterPro" id="IPR017853">
    <property type="entry name" value="GH"/>
</dbReference>
<evidence type="ECO:0000259" key="9">
    <source>
        <dbReference type="Pfam" id="PF01120"/>
    </source>
</evidence>
<evidence type="ECO:0000313" key="10">
    <source>
        <dbReference type="EMBL" id="PRY53366.1"/>
    </source>
</evidence>
<evidence type="ECO:0000256" key="8">
    <source>
        <dbReference type="SAM" id="SignalP"/>
    </source>
</evidence>
<dbReference type="Proteomes" id="UP000238034">
    <property type="component" value="Unassembled WGS sequence"/>
</dbReference>
<evidence type="ECO:0000256" key="1">
    <source>
        <dbReference type="ARBA" id="ARBA00004071"/>
    </source>
</evidence>
<dbReference type="SUPFAM" id="SSF51445">
    <property type="entry name" value="(Trans)glycosidases"/>
    <property type="match status" value="1"/>
</dbReference>
<reference evidence="10 11" key="1">
    <citation type="submission" date="2018-03" db="EMBL/GenBank/DDBJ databases">
        <title>Genomic Encyclopedia of Type Strains, Phase III (KMG-III): the genomes of soil and plant-associated and newly described type strains.</title>
        <authorList>
            <person name="Whitman W."/>
        </authorList>
    </citation>
    <scope>NUCLEOTIDE SEQUENCE [LARGE SCALE GENOMIC DNA]</scope>
    <source>
        <strain evidence="10 11">CGMCC 1.9313</strain>
    </source>
</reference>
<feature type="signal peptide" evidence="8">
    <location>
        <begin position="1"/>
        <end position="21"/>
    </location>
</feature>
<keyword evidence="5" id="KW-0378">Hydrolase</keyword>
<comment type="similarity">
    <text evidence="2">Belongs to the glycosyl hydrolase 29 family.</text>
</comment>
<dbReference type="Gene3D" id="3.20.20.80">
    <property type="entry name" value="Glycosidases"/>
    <property type="match status" value="1"/>
</dbReference>
<dbReference type="GO" id="GO:0016139">
    <property type="term" value="P:glycoside catabolic process"/>
    <property type="evidence" value="ECO:0007669"/>
    <property type="project" value="TreeGrafter"/>
</dbReference>
<dbReference type="PANTHER" id="PTHR10030:SF37">
    <property type="entry name" value="ALPHA-L-FUCOSIDASE-RELATED"/>
    <property type="match status" value="1"/>
</dbReference>
<proteinExistence type="inferred from homology"/>
<evidence type="ECO:0000313" key="11">
    <source>
        <dbReference type="Proteomes" id="UP000238034"/>
    </source>
</evidence>
<protein>
    <recommendedName>
        <fullName evidence="3">alpha-L-fucosidase</fullName>
        <ecNumber evidence="3">3.2.1.51</ecNumber>
    </recommendedName>
</protein>
<dbReference type="PRINTS" id="PR00741">
    <property type="entry name" value="GLHYDRLASE29"/>
</dbReference>
<evidence type="ECO:0000256" key="7">
    <source>
        <dbReference type="PIRSR" id="PIRSR001092-1"/>
    </source>
</evidence>
<organism evidence="10 11">
    <name type="scientific">Arcticibacter pallidicorallinus</name>
    <dbReference type="NCBI Taxonomy" id="1259464"/>
    <lineage>
        <taxon>Bacteria</taxon>
        <taxon>Pseudomonadati</taxon>
        <taxon>Bacteroidota</taxon>
        <taxon>Sphingobacteriia</taxon>
        <taxon>Sphingobacteriales</taxon>
        <taxon>Sphingobacteriaceae</taxon>
        <taxon>Arcticibacter</taxon>
    </lineage>
</organism>
<dbReference type="PIRSF" id="PIRSF001092">
    <property type="entry name" value="Alpha-L-fucosidase"/>
    <property type="match status" value="1"/>
</dbReference>
<dbReference type="RefSeq" id="WP_106292928.1">
    <property type="nucleotide sequence ID" value="NZ_PVTH01000004.1"/>
</dbReference>
<keyword evidence="11" id="KW-1185">Reference proteome</keyword>
<dbReference type="EC" id="3.2.1.51" evidence="3"/>
<dbReference type="Gene3D" id="2.60.40.1180">
    <property type="entry name" value="Golgi alpha-mannosidase II"/>
    <property type="match status" value="1"/>
</dbReference>
<dbReference type="EMBL" id="PVTH01000004">
    <property type="protein sequence ID" value="PRY53366.1"/>
    <property type="molecule type" value="Genomic_DNA"/>
</dbReference>
<dbReference type="InterPro" id="IPR000933">
    <property type="entry name" value="Glyco_hydro_29"/>
</dbReference>
<accession>A0A2T0U619</accession>
<dbReference type="Pfam" id="PF01120">
    <property type="entry name" value="Alpha_L_fucos"/>
    <property type="match status" value="1"/>
</dbReference>
<comment type="caution">
    <text evidence="10">The sequence shown here is derived from an EMBL/GenBank/DDBJ whole genome shotgun (WGS) entry which is preliminary data.</text>
</comment>
<evidence type="ECO:0000256" key="6">
    <source>
        <dbReference type="ARBA" id="ARBA00023295"/>
    </source>
</evidence>
<dbReference type="InterPro" id="IPR057739">
    <property type="entry name" value="Glyco_hydro_29_N"/>
</dbReference>
<evidence type="ECO:0000256" key="5">
    <source>
        <dbReference type="ARBA" id="ARBA00022801"/>
    </source>
</evidence>
<dbReference type="SMART" id="SM00812">
    <property type="entry name" value="Alpha_L_fucos"/>
    <property type="match status" value="1"/>
</dbReference>
<dbReference type="OrthoDB" id="107551at2"/>
<dbReference type="GO" id="GO:0006004">
    <property type="term" value="P:fucose metabolic process"/>
    <property type="evidence" value="ECO:0007669"/>
    <property type="project" value="InterPro"/>
</dbReference>
<evidence type="ECO:0000256" key="2">
    <source>
        <dbReference type="ARBA" id="ARBA00007951"/>
    </source>
</evidence>
<comment type="function">
    <text evidence="1">Alpha-L-fucosidase is responsible for hydrolyzing the alpha-1,6-linked fucose joined to the reducing-end N-acetylglucosamine of the carbohydrate moieties of glycoproteins.</text>
</comment>
<feature type="chain" id="PRO_5015786412" description="alpha-L-fucosidase" evidence="8">
    <location>
        <begin position="22"/>
        <end position="477"/>
    </location>
</feature>
<dbReference type="GO" id="GO:0005764">
    <property type="term" value="C:lysosome"/>
    <property type="evidence" value="ECO:0007669"/>
    <property type="project" value="TreeGrafter"/>
</dbReference>
<evidence type="ECO:0000256" key="3">
    <source>
        <dbReference type="ARBA" id="ARBA00012662"/>
    </source>
</evidence>
<keyword evidence="4 8" id="KW-0732">Signal</keyword>
<keyword evidence="6" id="KW-0326">Glycosidase</keyword>
<dbReference type="AlphaFoldDB" id="A0A2T0U619"/>
<dbReference type="InterPro" id="IPR013780">
    <property type="entry name" value="Glyco_hydro_b"/>
</dbReference>